<gene>
    <name evidence="5" type="ORF">ACFODT_15985</name>
</gene>
<name>A0ABV7CDC3_9VIBR</name>
<comment type="caution">
    <text evidence="5">The sequence shown here is derived from an EMBL/GenBank/DDBJ whole genome shotgun (WGS) entry which is preliminary data.</text>
</comment>
<dbReference type="Proteomes" id="UP001595384">
    <property type="component" value="Unassembled WGS sequence"/>
</dbReference>
<dbReference type="CDD" id="cd01166">
    <property type="entry name" value="KdgK"/>
    <property type="match status" value="1"/>
</dbReference>
<dbReference type="EMBL" id="JBHRSE010000114">
    <property type="protein sequence ID" value="MFC3025304.1"/>
    <property type="molecule type" value="Genomic_DNA"/>
</dbReference>
<dbReference type="InterPro" id="IPR002173">
    <property type="entry name" value="Carboh/pur_kinase_PfkB_CS"/>
</dbReference>
<protein>
    <submittedName>
        <fullName evidence="5">Sugar kinase</fullName>
    </submittedName>
</protein>
<evidence type="ECO:0000256" key="3">
    <source>
        <dbReference type="ARBA" id="ARBA00022777"/>
    </source>
</evidence>
<dbReference type="RefSeq" id="WP_123014806.1">
    <property type="nucleotide sequence ID" value="NZ_AP024912.1"/>
</dbReference>
<dbReference type="PROSITE" id="PS00584">
    <property type="entry name" value="PFKB_KINASES_2"/>
    <property type="match status" value="1"/>
</dbReference>
<feature type="domain" description="Carbohydrate kinase PfkB" evidence="4">
    <location>
        <begin position="4"/>
        <end position="299"/>
    </location>
</feature>
<comment type="similarity">
    <text evidence="1">Belongs to the carbohydrate kinase PfkB family.</text>
</comment>
<dbReference type="InterPro" id="IPR050306">
    <property type="entry name" value="PfkB_Carbo_kinase"/>
</dbReference>
<dbReference type="Pfam" id="PF00294">
    <property type="entry name" value="PfkB"/>
    <property type="match status" value="1"/>
</dbReference>
<keyword evidence="6" id="KW-1185">Reference proteome</keyword>
<evidence type="ECO:0000259" key="4">
    <source>
        <dbReference type="Pfam" id="PF00294"/>
    </source>
</evidence>
<dbReference type="Gene3D" id="3.40.1190.20">
    <property type="match status" value="1"/>
</dbReference>
<keyword evidence="3 5" id="KW-0418">Kinase</keyword>
<accession>A0ABV7CDC3</accession>
<evidence type="ECO:0000313" key="6">
    <source>
        <dbReference type="Proteomes" id="UP001595384"/>
    </source>
</evidence>
<keyword evidence="2" id="KW-0808">Transferase</keyword>
<evidence type="ECO:0000256" key="1">
    <source>
        <dbReference type="ARBA" id="ARBA00010688"/>
    </source>
</evidence>
<dbReference type="InterPro" id="IPR029056">
    <property type="entry name" value="Ribokinase-like"/>
</dbReference>
<evidence type="ECO:0000313" key="5">
    <source>
        <dbReference type="EMBL" id="MFC3025304.1"/>
    </source>
</evidence>
<dbReference type="InterPro" id="IPR011611">
    <property type="entry name" value="PfkB_dom"/>
</dbReference>
<dbReference type="SUPFAM" id="SSF53613">
    <property type="entry name" value="Ribokinase-like"/>
    <property type="match status" value="1"/>
</dbReference>
<dbReference type="PANTHER" id="PTHR43085">
    <property type="entry name" value="HEXOKINASE FAMILY MEMBER"/>
    <property type="match status" value="1"/>
</dbReference>
<organism evidence="5 6">
    <name type="scientific">Vibrio zhugei</name>
    <dbReference type="NCBI Taxonomy" id="2479546"/>
    <lineage>
        <taxon>Bacteria</taxon>
        <taxon>Pseudomonadati</taxon>
        <taxon>Pseudomonadota</taxon>
        <taxon>Gammaproteobacteria</taxon>
        <taxon>Vibrionales</taxon>
        <taxon>Vibrionaceae</taxon>
        <taxon>Vibrio</taxon>
    </lineage>
</organism>
<sequence>MKSTNIAIVGECMVELQQAGDLYKSGFGGDTLNTAVYLSRLTSQYGIETAYFTGLGRDPFSQAMLRSWQEEAIDTTHVRISNSKLPGMYAIETAVDGERSFYYWRNDSAAKYWLRDIPVNDLAKEFSQFDWVYLSGISLAILPTDCLDILYQALSLCHQSGVKVAFDNNYRPKLWESQTQAQHVYKTFMALTDLAFLTFEDEIALWGDSHEEQAITRAQQCGIQEIVIKRGAKPCMIIAQQERESVAAQSIEHVVDTTAAGDSFSAGYLAKRIIGGSPYAAAQLGHQLAGTVIQHRGAVIARDLMPQIQGHN</sequence>
<evidence type="ECO:0000256" key="2">
    <source>
        <dbReference type="ARBA" id="ARBA00022679"/>
    </source>
</evidence>
<reference evidence="6" key="1">
    <citation type="journal article" date="2019" name="Int. J. Syst. Evol. Microbiol.">
        <title>The Global Catalogue of Microorganisms (GCM) 10K type strain sequencing project: providing services to taxonomists for standard genome sequencing and annotation.</title>
        <authorList>
            <consortium name="The Broad Institute Genomics Platform"/>
            <consortium name="The Broad Institute Genome Sequencing Center for Infectious Disease"/>
            <person name="Wu L."/>
            <person name="Ma J."/>
        </authorList>
    </citation>
    <scope>NUCLEOTIDE SEQUENCE [LARGE SCALE GENOMIC DNA]</scope>
    <source>
        <strain evidence="6">KCTC 62784</strain>
    </source>
</reference>
<proteinExistence type="inferred from homology"/>
<dbReference type="PANTHER" id="PTHR43085:SF15">
    <property type="entry name" value="2-DEHYDRO-3-DEOXYGLUCONOKINASE"/>
    <property type="match status" value="1"/>
</dbReference>
<dbReference type="GO" id="GO:0016301">
    <property type="term" value="F:kinase activity"/>
    <property type="evidence" value="ECO:0007669"/>
    <property type="project" value="UniProtKB-KW"/>
</dbReference>